<evidence type="ECO:0000256" key="6">
    <source>
        <dbReference type="ARBA" id="ARBA00022723"/>
    </source>
</evidence>
<feature type="compositionally biased region" description="Pro residues" evidence="15">
    <location>
        <begin position="412"/>
        <end position="426"/>
    </location>
</feature>
<evidence type="ECO:0000313" key="18">
    <source>
        <dbReference type="Proteomes" id="UP000751190"/>
    </source>
</evidence>
<feature type="region of interest" description="Disordered" evidence="15">
    <location>
        <begin position="410"/>
        <end position="432"/>
    </location>
</feature>
<evidence type="ECO:0000256" key="12">
    <source>
        <dbReference type="ARBA" id="ARBA00023136"/>
    </source>
</evidence>
<evidence type="ECO:0000256" key="8">
    <source>
        <dbReference type="ARBA" id="ARBA00022837"/>
    </source>
</evidence>
<feature type="region of interest" description="Disordered" evidence="15">
    <location>
        <begin position="728"/>
        <end position="749"/>
    </location>
</feature>
<proteinExistence type="predicted"/>
<dbReference type="Pfam" id="PF01764">
    <property type="entry name" value="Lipase_3"/>
    <property type="match status" value="1"/>
</dbReference>
<comment type="caution">
    <text evidence="17">The sequence shown here is derived from an EMBL/GenBank/DDBJ whole genome shotgun (WGS) entry which is preliminary data.</text>
</comment>
<dbReference type="InterPro" id="IPR002921">
    <property type="entry name" value="Fungal_lipase-type"/>
</dbReference>
<feature type="region of interest" description="Disordered" evidence="15">
    <location>
        <begin position="454"/>
        <end position="473"/>
    </location>
</feature>
<evidence type="ECO:0000256" key="13">
    <source>
        <dbReference type="ARBA" id="ARBA00024531"/>
    </source>
</evidence>
<keyword evidence="5" id="KW-0812">Transmembrane</keyword>
<dbReference type="EMBL" id="JAGTXO010000003">
    <property type="protein sequence ID" value="KAG8468882.1"/>
    <property type="molecule type" value="Genomic_DNA"/>
</dbReference>
<dbReference type="Proteomes" id="UP000751190">
    <property type="component" value="Unassembled WGS sequence"/>
</dbReference>
<evidence type="ECO:0000256" key="11">
    <source>
        <dbReference type="ARBA" id="ARBA00023098"/>
    </source>
</evidence>
<dbReference type="InterPro" id="IPR029058">
    <property type="entry name" value="AB_hydrolase_fold"/>
</dbReference>
<evidence type="ECO:0000256" key="1">
    <source>
        <dbReference type="ARBA" id="ARBA00001913"/>
    </source>
</evidence>
<comment type="catalytic activity">
    <reaction evidence="13">
        <text>a 1,2-diacyl-sn-glycerol + H2O = a 2-acylglycerol + a fatty acid + H(+)</text>
        <dbReference type="Rhea" id="RHEA:33275"/>
        <dbReference type="ChEBI" id="CHEBI:15377"/>
        <dbReference type="ChEBI" id="CHEBI:15378"/>
        <dbReference type="ChEBI" id="CHEBI:17389"/>
        <dbReference type="ChEBI" id="CHEBI:17815"/>
        <dbReference type="ChEBI" id="CHEBI:28868"/>
        <dbReference type="EC" id="3.1.1.116"/>
    </reaction>
    <physiologicalReaction direction="left-to-right" evidence="13">
        <dbReference type="Rhea" id="RHEA:33276"/>
    </physiologicalReaction>
</comment>
<evidence type="ECO:0000256" key="3">
    <source>
        <dbReference type="ARBA" id="ARBA00022475"/>
    </source>
</evidence>
<evidence type="ECO:0000256" key="10">
    <source>
        <dbReference type="ARBA" id="ARBA00022989"/>
    </source>
</evidence>
<dbReference type="SUPFAM" id="SSF53474">
    <property type="entry name" value="alpha/beta-Hydrolases"/>
    <property type="match status" value="1"/>
</dbReference>
<organism evidence="17 18">
    <name type="scientific">Diacronema lutheri</name>
    <name type="common">Unicellular marine alga</name>
    <name type="synonym">Monochrysis lutheri</name>
    <dbReference type="NCBI Taxonomy" id="2081491"/>
    <lineage>
        <taxon>Eukaryota</taxon>
        <taxon>Haptista</taxon>
        <taxon>Haptophyta</taxon>
        <taxon>Pavlovophyceae</taxon>
        <taxon>Pavlovales</taxon>
        <taxon>Pavlovaceae</taxon>
        <taxon>Diacronema</taxon>
    </lineage>
</organism>
<keyword evidence="10" id="KW-1133">Transmembrane helix</keyword>
<keyword evidence="7" id="KW-0378">Hydrolase</keyword>
<evidence type="ECO:0000259" key="16">
    <source>
        <dbReference type="Pfam" id="PF01764"/>
    </source>
</evidence>
<evidence type="ECO:0000256" key="7">
    <source>
        <dbReference type="ARBA" id="ARBA00022801"/>
    </source>
</evidence>
<gene>
    <name evidence="17" type="ORF">KFE25_007400</name>
</gene>
<evidence type="ECO:0000256" key="15">
    <source>
        <dbReference type="SAM" id="MobiDB-lite"/>
    </source>
</evidence>
<keyword evidence="6" id="KW-0479">Metal-binding</keyword>
<dbReference type="OrthoDB" id="438440at2759"/>
<sequence length="799" mass="81335">MAAGNDRRMDGLVSMLLETQELDMLGALFTGRWGASSWSPSPPAEHDAPPAGREWRPVAGEGTDADGWRYATSLRRLGAPRDGGRGVQRPTDKARWREWQLVDAAAHTAGCDGCACADGDDEPREMVGAFLRLMAGTLWQSSRFSHLPPDLVAPARLRAKHEAAYEATFRALLARPGGAAGAPRSGEAPGWARAQAADAPLLGEAVRAMVHARAAFGYAALRGHFASVGRALGGFALSGGYKHVDAEAHTTALCALTGLQPSDVRLRRWGATALLPAHYVAIDRSAGWIVVSVRGTHSAADVLTDLHAAAHPFALCATACAASAGARDPGGCDAFGKADARPDGRVRGSVHAGMLASARALLRSVTPAVAQLRAEEPHAGVVVVGHSLGAGTAALLAALMRDPAADVCPLVAQPPQPPLSGPPPPADGGAPACAAAGAAGGAAIPDWASRAASACAARTEQSEPPRAAAQPPPALPLAPDACAFCMSPPAMAELATARLLGAFVTSVIVGADVVPRLCAANALQLSAEMEDESAYAAIAQSQAWRIAHDGLRGAARALSAMRERAAAARRATDSAAGAPCAAPAAAAAGEAAAIETASLLRAGQAAPEPALATNAAVRGGLDARAESDGADGQPTAEWAPVLPSELRRGGAGHHFPPGRIIHLCDRRPRRAARTHASSTDAITVAMAAEASADLLVPMDSAPQLARDETLNAAQPVLIATATALATDGGSASGAGANTSAHGAQAHSAPGTPVVGVALVEPALYSKILLMPDEMLSDHLPDRVLELLERAHSAALRRAN</sequence>
<name>A0A8J5XUR5_DIALT</name>
<evidence type="ECO:0000256" key="5">
    <source>
        <dbReference type="ARBA" id="ARBA00022692"/>
    </source>
</evidence>
<keyword evidence="18" id="KW-1185">Reference proteome</keyword>
<dbReference type="GO" id="GO:0005886">
    <property type="term" value="C:plasma membrane"/>
    <property type="evidence" value="ECO:0007669"/>
    <property type="project" value="UniProtKB-SubCell"/>
</dbReference>
<feature type="domain" description="Fungal lipase-type" evidence="16">
    <location>
        <begin position="290"/>
        <end position="401"/>
    </location>
</feature>
<accession>A0A8J5XUR5</accession>
<keyword evidence="11" id="KW-0443">Lipid metabolism</keyword>
<evidence type="ECO:0000256" key="14">
    <source>
        <dbReference type="ARBA" id="ARBA00026104"/>
    </source>
</evidence>
<feature type="compositionally biased region" description="Low complexity" evidence="15">
    <location>
        <begin position="454"/>
        <end position="469"/>
    </location>
</feature>
<dbReference type="GO" id="GO:0046872">
    <property type="term" value="F:metal ion binding"/>
    <property type="evidence" value="ECO:0007669"/>
    <property type="project" value="UniProtKB-KW"/>
</dbReference>
<dbReference type="Gene3D" id="3.40.50.1820">
    <property type="entry name" value="alpha/beta hydrolase"/>
    <property type="match status" value="1"/>
</dbReference>
<comment type="cofactor">
    <cofactor evidence="1">
        <name>Ca(2+)</name>
        <dbReference type="ChEBI" id="CHEBI:29108"/>
    </cofactor>
</comment>
<keyword evidence="8" id="KW-0106">Calcium</keyword>
<dbReference type="GO" id="GO:0016042">
    <property type="term" value="P:lipid catabolic process"/>
    <property type="evidence" value="ECO:0007669"/>
    <property type="project" value="UniProtKB-KW"/>
</dbReference>
<evidence type="ECO:0000256" key="2">
    <source>
        <dbReference type="ARBA" id="ARBA00004651"/>
    </source>
</evidence>
<dbReference type="PANTHER" id="PTHR45792:SF8">
    <property type="entry name" value="DIACYLGLYCEROL LIPASE-ALPHA"/>
    <property type="match status" value="1"/>
</dbReference>
<evidence type="ECO:0000256" key="9">
    <source>
        <dbReference type="ARBA" id="ARBA00022963"/>
    </source>
</evidence>
<evidence type="ECO:0000256" key="4">
    <source>
        <dbReference type="ARBA" id="ARBA00022553"/>
    </source>
</evidence>
<keyword evidence="9" id="KW-0442">Lipid degradation</keyword>
<evidence type="ECO:0000313" key="17">
    <source>
        <dbReference type="EMBL" id="KAG8468882.1"/>
    </source>
</evidence>
<comment type="subcellular location">
    <subcellularLocation>
        <location evidence="2">Cell membrane</location>
        <topology evidence="2">Multi-pass membrane protein</topology>
    </subcellularLocation>
</comment>
<keyword evidence="4" id="KW-0597">Phosphoprotein</keyword>
<dbReference type="GO" id="GO:0016298">
    <property type="term" value="F:lipase activity"/>
    <property type="evidence" value="ECO:0007669"/>
    <property type="project" value="TreeGrafter"/>
</dbReference>
<feature type="compositionally biased region" description="Low complexity" evidence="15">
    <location>
        <begin position="728"/>
        <end position="743"/>
    </location>
</feature>
<protein>
    <recommendedName>
        <fullName evidence="14">sn-1-specific diacylglycerol lipase</fullName>
        <ecNumber evidence="14">3.1.1.116</ecNumber>
    </recommendedName>
</protein>
<keyword evidence="12" id="KW-0472">Membrane</keyword>
<dbReference type="PANTHER" id="PTHR45792">
    <property type="entry name" value="DIACYLGLYCEROL LIPASE HOMOLOG-RELATED"/>
    <property type="match status" value="1"/>
</dbReference>
<reference evidence="17" key="1">
    <citation type="submission" date="2021-05" db="EMBL/GenBank/DDBJ databases">
        <title>The genome of the haptophyte Pavlova lutheri (Diacronema luteri, Pavlovales) - a model for lipid biosynthesis in eukaryotic algae.</title>
        <authorList>
            <person name="Hulatt C.J."/>
            <person name="Posewitz M.C."/>
        </authorList>
    </citation>
    <scope>NUCLEOTIDE SEQUENCE</scope>
    <source>
        <strain evidence="17">NIVA-4/92</strain>
    </source>
</reference>
<dbReference type="InterPro" id="IPR052214">
    <property type="entry name" value="DAG_Lipase-Related"/>
</dbReference>
<dbReference type="AlphaFoldDB" id="A0A8J5XUR5"/>
<dbReference type="EC" id="3.1.1.116" evidence="14"/>
<keyword evidence="3" id="KW-1003">Cell membrane</keyword>